<feature type="compositionally biased region" description="Polar residues" evidence="2">
    <location>
        <begin position="318"/>
        <end position="328"/>
    </location>
</feature>
<accession>A0ABR4Q1L2</accession>
<feature type="region of interest" description="Disordered" evidence="2">
    <location>
        <begin position="1793"/>
        <end position="1836"/>
    </location>
</feature>
<feature type="compositionally biased region" description="Polar residues" evidence="2">
    <location>
        <begin position="337"/>
        <end position="348"/>
    </location>
</feature>
<gene>
    <name evidence="4" type="ORF">TcWFU_006021</name>
</gene>
<dbReference type="InterPro" id="IPR029376">
    <property type="entry name" value="DUF4549"/>
</dbReference>
<evidence type="ECO:0000256" key="1">
    <source>
        <dbReference type="SAM" id="Coils"/>
    </source>
</evidence>
<evidence type="ECO:0000259" key="3">
    <source>
        <dbReference type="Pfam" id="PF15082"/>
    </source>
</evidence>
<feature type="compositionally biased region" description="Basic and acidic residues" evidence="2">
    <location>
        <begin position="2511"/>
        <end position="2529"/>
    </location>
</feature>
<feature type="region of interest" description="Disordered" evidence="2">
    <location>
        <begin position="2508"/>
        <end position="2529"/>
    </location>
</feature>
<evidence type="ECO:0000313" key="5">
    <source>
        <dbReference type="Proteomes" id="UP001651158"/>
    </source>
</evidence>
<feature type="compositionally biased region" description="Gly residues" evidence="2">
    <location>
        <begin position="1806"/>
        <end position="1823"/>
    </location>
</feature>
<feature type="compositionally biased region" description="Low complexity" evidence="2">
    <location>
        <begin position="359"/>
        <end position="381"/>
    </location>
</feature>
<feature type="coiled-coil region" evidence="1">
    <location>
        <begin position="2276"/>
        <end position="2402"/>
    </location>
</feature>
<evidence type="ECO:0000313" key="4">
    <source>
        <dbReference type="EMBL" id="KAL5103561.1"/>
    </source>
</evidence>
<reference evidence="4 5" key="1">
    <citation type="journal article" date="2022" name="Front. Cell. Infect. Microbiol.">
        <title>The Genomes of Two Strains of Taenia crassiceps the Animal Model for the Study of Human Cysticercosis.</title>
        <authorList>
            <person name="Bobes R.J."/>
            <person name="Estrada K."/>
            <person name="Rios-Valencia D.G."/>
            <person name="Calderon-Gallegos A."/>
            <person name="de la Torre P."/>
            <person name="Carrero J.C."/>
            <person name="Sanchez-Flores A."/>
            <person name="Laclette J.P."/>
        </authorList>
    </citation>
    <scope>NUCLEOTIDE SEQUENCE [LARGE SCALE GENOMIC DNA]</scope>
    <source>
        <strain evidence="4">WFUcys</strain>
    </source>
</reference>
<comment type="caution">
    <text evidence="4">The sequence shown here is derived from an EMBL/GenBank/DDBJ whole genome shotgun (WGS) entry which is preliminary data.</text>
</comment>
<protein>
    <recommendedName>
        <fullName evidence="3">DUF4549 domain-containing protein</fullName>
    </recommendedName>
</protein>
<feature type="compositionally biased region" description="Low complexity" evidence="2">
    <location>
        <begin position="274"/>
        <end position="292"/>
    </location>
</feature>
<dbReference type="EMBL" id="JAKROA010000017">
    <property type="protein sequence ID" value="KAL5103561.1"/>
    <property type="molecule type" value="Genomic_DNA"/>
</dbReference>
<sequence length="2529" mass="286995">MDDEEDFLRVQEEGLKTDYQDLKAQIEENEIIHGIPSKGMSSIYIPCDPEHFRRRRKLILQRTLQVTSPMESVVQADQMVADQETCKKGAFNATTIPPLLLQYFLDRMSEIVSAKHLLMLRWKRYCLGTMKVEKVYKDYLGVTGRLTEEYLECSSRAHRLSVIDEALLAGNDTGLEDVEFDDFLIYWRAIIIKLQSQTYFNQLIQLIKWFPYGHREGFKQDLSKQPYHLSHYEEDGGIRHMLNLVLEKGPATVRAALANGVSSSTSEDGGEPIESAVEAPVSAVPTTTASTAETEKDTDTDEAAGEASATPASGAPNKLSNSESNDGVSQRAEESVTHTGGTAGSQDGSAPPLPNPPKSSAISSTTIGTSATGAVGTSGTAPTIASSRASKKRGKTMAEDIELGAIDQTFRFSEHAPQPPGVFMAQLGGSGIPLPPTTTNIQYAASGGGLVINERYHGLPLHTNDLASIRPHLAIFVKAYGIEINIQTIRSAADEMELFAVINRNFRRLFLEQEEMLTFKTYDVTSNSLERWGLDSPSHAMKKPANWLPFIKLKPKRNADLVKSMMELRCAGNVDEVLRSLAAFLKINKPERVQDALRHHAMLVQHPPIVHAASVVSHRQGMSLSEIFRKIFSSAELYDETTVNETKSSGRSTYDFNSAMQMLGLDDQTDTKDDTSSVQGGYLSFLHLRHLKIRDVQRTCISVLNYFRSIERTLTINDQGLSLSGRGAERVSPQNHRAGPELPGHQGGGNNLVGHSYLFSTPRDFRIKESEFMQFADVENHDDFYYHKDCRIHVRDQVGYWIVYDCALDDFNGLERDLMLLATHFIQKDKAMRSVSNFKRKQAVNDTNKNEFNIANYAHREVDRFGVLYDLWTNECAFQEAKKELMDVYMEAYQHVCSRESRRRLAQVMVDLMYQRPRIELNSTYFVLAYRYECAILRIKTAIMKHCLNTQIQQQREYFVRLGTTNSEDGYPIPFITNNLISLNSDQPALTPCYLLELQPSLAMAANLAEAMQQAVNVTYDMLNPTRMIDELVLEKRFYEVLHYEVLNLEPPGLSYTQALQRDLFASSYVEDAKQMSNLLRERYFSIQDTNTRGDKQQRKAFLLNHLGQMLDVVVLRHRLITCLWETEVLAKIYLRTAIEMGYDEFHLFLRPLQFEAAKYEGVDEAKLPLYITAIQDDDSVVDKFIPSALPLAIHELDETHVGKFSFRGKVTVAELCDERGVENLLMILKTQLTHKNALIAALMLAFNAMPSFYSSTLSGRAKKGRTTDQEGTSLAEYTGFSGAQMGPTPLALERAFHMPFLDFHPEAFFSVQLEKTACRDRVMNIFARKTETTAKTKNRAKNSSLESEKLKRDLISQFCDDYSRRAQQTALRGQIIALYTSLITVLRKVPNICEEFFTIGTMYEKKGLDDDAEMGKMDPRKLRKRVRRVLSLDGTRFYNLWFIPHFLEVLFVFRQLDDEAATRALRSMCRVASALHDIVHYLVAFARLGINASRLSAEQRDQIHAMASKTVKTMAHELHPTSSMEYANRLAANAAANSPAAELVVAGATEYLAEINEQPAAMVTPEGLTLLNGQSLLVDQAVEEISSFDGGPMSNLAQELREIQAQINALPDPQDPDQVVKLLNARREYMFLLLDVCLSSVLNETFLATGNEEAYRELVDGSRFPLSEMSNRCQPSLEALEMPVPEPLEPQDERARKLYPWLSFLNSSGPFAIQYPRWTRIEYNIRLCMAGLRHVDKPTVHGEILSLVLALEDVLETGDVSEAAAGQPLPIEDYENLHYLLGRRFRNKRKDVTQSAPAVNAATPSGGGGSVSGGGAGAGGGVNEPEAKDDEPGQSLAVVSHPARTESATNADVKLSIVETPMEAYALIKKYLILRKRVELMKREWGKRRLGLENIDTALTFKQFTQVYRRERLFPLLRSLSIQYKQPEIFALGPFQETDVQISPKGIPEIVLLQRQLVKLIEAFENYMIGDIRKMLVRQIDLVIKERNREEGNLPLDLWKKPAMKESLTVQRPALVDEVLENLMDGAREDKVKKTMTFDTDHLNKFIQNVTTSVMRMQREAYENYAMYYENLLKNQHMLLYAREREVASLREQLKQKESETEVNVQFQMSEQAHNLLLEVTALRAKLAENSEQIVRSEAKVRDQVRREFSTAMRKLFALSFEQKTRIDEYRNHLHAVTLKRISEVRDEAAVEMERIKEKSGAKSSAEDELAERNLRLSREINHIHQKNIHLQQMVSRLKSMSTWKENTLHCVFEKQLKAVEDQRNKSMTQVNRLAMLSEQRVRNLSEEMTKLRENLSSTHKGLDNLRRQLDKELKDKVEKRNIAERKAATEKQIANIKQMHIEKLLGDIAGKNEQITELNEQLAVHEKTKRQVIEKAMRDIENLKKRLADERKLKKIAIHKVDDLLSQVYEYETAFAINQTPTQAGNTAVIAAHLGGTDRKSGASTKFGNIKSACRKYRSSVTAYDDLLKRLNLPYTPQHYLDHRRKMVMVPRLQQHMAHEILNEQPPATHEEVAEAQNQEEKRKFNI</sequence>
<feature type="region of interest" description="Disordered" evidence="2">
    <location>
        <begin position="261"/>
        <end position="396"/>
    </location>
</feature>
<proteinExistence type="predicted"/>
<dbReference type="PANTHER" id="PTHR33331">
    <property type="entry name" value="COILED-COIL DOMAIN-CONTAINING PROTEIN 162"/>
    <property type="match status" value="1"/>
</dbReference>
<dbReference type="PANTHER" id="PTHR33331:SF13">
    <property type="entry name" value="COILED-COIL DOMAIN CONTAINING 162"/>
    <property type="match status" value="1"/>
</dbReference>
<name>A0ABR4Q1L2_9CEST</name>
<dbReference type="Pfam" id="PF15082">
    <property type="entry name" value="DUF4549"/>
    <property type="match status" value="1"/>
</dbReference>
<organism evidence="4 5">
    <name type="scientific">Taenia crassiceps</name>
    <dbReference type="NCBI Taxonomy" id="6207"/>
    <lineage>
        <taxon>Eukaryota</taxon>
        <taxon>Metazoa</taxon>
        <taxon>Spiralia</taxon>
        <taxon>Lophotrochozoa</taxon>
        <taxon>Platyhelminthes</taxon>
        <taxon>Cestoda</taxon>
        <taxon>Eucestoda</taxon>
        <taxon>Cyclophyllidea</taxon>
        <taxon>Taeniidae</taxon>
        <taxon>Taenia</taxon>
    </lineage>
</organism>
<keyword evidence="5" id="KW-1185">Reference proteome</keyword>
<evidence type="ECO:0000256" key="2">
    <source>
        <dbReference type="SAM" id="MobiDB-lite"/>
    </source>
</evidence>
<dbReference type="Proteomes" id="UP001651158">
    <property type="component" value="Unassembled WGS sequence"/>
</dbReference>
<feature type="region of interest" description="Disordered" evidence="2">
    <location>
        <begin position="725"/>
        <end position="747"/>
    </location>
</feature>
<feature type="domain" description="DUF4549" evidence="3">
    <location>
        <begin position="9"/>
        <end position="139"/>
    </location>
</feature>
<keyword evidence="1" id="KW-0175">Coiled coil</keyword>
<dbReference type="InterPro" id="IPR040401">
    <property type="entry name" value="CCDC162"/>
</dbReference>